<protein>
    <submittedName>
        <fullName evidence="2">Uncharacterized protein</fullName>
    </submittedName>
</protein>
<dbReference type="Proteomes" id="UP001482620">
    <property type="component" value="Unassembled WGS sequence"/>
</dbReference>
<keyword evidence="3" id="KW-1185">Reference proteome</keyword>
<dbReference type="EMBL" id="JAHRIQ010046755">
    <property type="protein sequence ID" value="MEQ2235873.1"/>
    <property type="molecule type" value="Genomic_DNA"/>
</dbReference>
<reference evidence="2 3" key="1">
    <citation type="submission" date="2021-06" db="EMBL/GenBank/DDBJ databases">
        <authorList>
            <person name="Palmer J.M."/>
        </authorList>
    </citation>
    <scope>NUCLEOTIDE SEQUENCE [LARGE SCALE GENOMIC DNA]</scope>
    <source>
        <strain evidence="3">if_2019</strain>
        <tissue evidence="2">Muscle</tissue>
    </source>
</reference>
<feature type="compositionally biased region" description="Polar residues" evidence="1">
    <location>
        <begin position="115"/>
        <end position="124"/>
    </location>
</feature>
<evidence type="ECO:0000256" key="1">
    <source>
        <dbReference type="SAM" id="MobiDB-lite"/>
    </source>
</evidence>
<feature type="compositionally biased region" description="Basic and acidic residues" evidence="1">
    <location>
        <begin position="1"/>
        <end position="21"/>
    </location>
</feature>
<feature type="region of interest" description="Disordered" evidence="1">
    <location>
        <begin position="1"/>
        <end position="45"/>
    </location>
</feature>
<accession>A0ABV0TVG3</accession>
<feature type="region of interest" description="Disordered" evidence="1">
    <location>
        <begin position="72"/>
        <end position="124"/>
    </location>
</feature>
<comment type="caution">
    <text evidence="2">The sequence shown here is derived from an EMBL/GenBank/DDBJ whole genome shotgun (WGS) entry which is preliminary data.</text>
</comment>
<organism evidence="2 3">
    <name type="scientific">Ilyodon furcidens</name>
    <name type="common">goldbreast splitfin</name>
    <dbReference type="NCBI Taxonomy" id="33524"/>
    <lineage>
        <taxon>Eukaryota</taxon>
        <taxon>Metazoa</taxon>
        <taxon>Chordata</taxon>
        <taxon>Craniata</taxon>
        <taxon>Vertebrata</taxon>
        <taxon>Euteleostomi</taxon>
        <taxon>Actinopterygii</taxon>
        <taxon>Neopterygii</taxon>
        <taxon>Teleostei</taxon>
        <taxon>Neoteleostei</taxon>
        <taxon>Acanthomorphata</taxon>
        <taxon>Ovalentaria</taxon>
        <taxon>Atherinomorphae</taxon>
        <taxon>Cyprinodontiformes</taxon>
        <taxon>Goodeidae</taxon>
        <taxon>Ilyodon</taxon>
    </lineage>
</organism>
<name>A0ABV0TVG3_9TELE</name>
<feature type="compositionally biased region" description="Basic and acidic residues" evidence="1">
    <location>
        <begin position="72"/>
        <end position="90"/>
    </location>
</feature>
<gene>
    <name evidence="2" type="ORF">ILYODFUR_006672</name>
</gene>
<feature type="non-terminal residue" evidence="2">
    <location>
        <position position="1"/>
    </location>
</feature>
<sequence length="134" mass="15073">TLERHTRRLERIGDREQELQRQRRTGARSIFALPHTGGVPRLSPKPERRLLTGLLGAGADVEPEERLLRFKWEDDPPAEAPRRSSYEAGKRRLVTAADGSVTRASRGTEPCDRQPASQPALTTRKQLHQGFALC</sequence>
<evidence type="ECO:0000313" key="2">
    <source>
        <dbReference type="EMBL" id="MEQ2235873.1"/>
    </source>
</evidence>
<proteinExistence type="predicted"/>
<evidence type="ECO:0000313" key="3">
    <source>
        <dbReference type="Proteomes" id="UP001482620"/>
    </source>
</evidence>